<dbReference type="RefSeq" id="WP_117679464.1">
    <property type="nucleotide sequence ID" value="NZ_CAJJKC010000001.1"/>
</dbReference>
<name>A0A3E4QTJ6_9ACTN</name>
<dbReference type="InterPro" id="IPR006311">
    <property type="entry name" value="TAT_signal"/>
</dbReference>
<proteinExistence type="predicted"/>
<dbReference type="Pfam" id="PF09084">
    <property type="entry name" value="NMT1"/>
    <property type="match status" value="1"/>
</dbReference>
<dbReference type="GO" id="GO:0009228">
    <property type="term" value="P:thiamine biosynthetic process"/>
    <property type="evidence" value="ECO:0007669"/>
    <property type="project" value="InterPro"/>
</dbReference>
<evidence type="ECO:0000259" key="1">
    <source>
        <dbReference type="Pfam" id="PF09084"/>
    </source>
</evidence>
<dbReference type="InterPro" id="IPR015168">
    <property type="entry name" value="SsuA/THI5"/>
</dbReference>
<comment type="caution">
    <text evidence="2">The sequence shown here is derived from an EMBL/GenBank/DDBJ whole genome shotgun (WGS) entry which is preliminary data.</text>
</comment>
<evidence type="ECO:0000313" key="3">
    <source>
        <dbReference type="Proteomes" id="UP000260943"/>
    </source>
</evidence>
<accession>A0A3E4QTJ6</accession>
<feature type="domain" description="SsuA/THI5-like" evidence="1">
    <location>
        <begin position="70"/>
        <end position="286"/>
    </location>
</feature>
<dbReference type="EMBL" id="QSRJ01000005">
    <property type="protein sequence ID" value="RGL10397.1"/>
    <property type="molecule type" value="Genomic_DNA"/>
</dbReference>
<dbReference type="PANTHER" id="PTHR31528:SF3">
    <property type="entry name" value="THIAMINE BIOSYNTHESIS PROTEIN HI_0357-RELATED"/>
    <property type="match status" value="1"/>
</dbReference>
<dbReference type="InterPro" id="IPR027939">
    <property type="entry name" value="NMT1/THI5"/>
</dbReference>
<dbReference type="SUPFAM" id="SSF53850">
    <property type="entry name" value="Periplasmic binding protein-like II"/>
    <property type="match status" value="1"/>
</dbReference>
<dbReference type="Gene3D" id="3.40.190.10">
    <property type="entry name" value="Periplasmic binding protein-like II"/>
    <property type="match status" value="2"/>
</dbReference>
<organism evidence="2 3">
    <name type="scientific">Collinsella tanakaei</name>
    <dbReference type="NCBI Taxonomy" id="626935"/>
    <lineage>
        <taxon>Bacteria</taxon>
        <taxon>Bacillati</taxon>
        <taxon>Actinomycetota</taxon>
        <taxon>Coriobacteriia</taxon>
        <taxon>Coriobacteriales</taxon>
        <taxon>Coriobacteriaceae</taxon>
        <taxon>Collinsella</taxon>
    </lineage>
</organism>
<dbReference type="Proteomes" id="UP000260943">
    <property type="component" value="Unassembled WGS sequence"/>
</dbReference>
<dbReference type="PANTHER" id="PTHR31528">
    <property type="entry name" value="4-AMINO-5-HYDROXYMETHYL-2-METHYLPYRIMIDINE PHOSPHATE SYNTHASE THI11-RELATED"/>
    <property type="match status" value="1"/>
</dbReference>
<evidence type="ECO:0000313" key="2">
    <source>
        <dbReference type="EMBL" id="RGL10397.1"/>
    </source>
</evidence>
<dbReference type="AlphaFoldDB" id="A0A3E4QTJ6"/>
<sequence length="357" mass="38207">MHSNNMFNMQTTISRRGLMRTGLAGLGLAGAAALTGCAGGNASAPAGSAGSGKTQGGLTKVTFALDWTPNTNHTGLYVAQEKGYYKDSGLEVEILQAPENGADPLVAAGDAQFGVSFQDTMASYVSGDAAMPVTAIAAIIQHNTSGIISMKDKGITSPAKMMDHTYATWEMPIEQGVIQRCVEADGGDYSRVQMVPSTVTDEVTALSTNQVDSIWIYWAWAGEKCKLAGLDTNYFAFADIDPVFDFYTPVIIANNDLIKSDPDTVKAFMDATRAGYEDCIKDPDGAAEILLKAAPELESELVHASQNYLADQYQADASMWGQMDQQRWDDFFSWVSDQGFAPAIEPGAGMTMDFISA</sequence>
<dbReference type="PROSITE" id="PS51318">
    <property type="entry name" value="TAT"/>
    <property type="match status" value="1"/>
</dbReference>
<gene>
    <name evidence="2" type="ORF">DXC81_05010</name>
</gene>
<reference evidence="2 3" key="1">
    <citation type="submission" date="2018-08" db="EMBL/GenBank/DDBJ databases">
        <title>A genome reference for cultivated species of the human gut microbiota.</title>
        <authorList>
            <person name="Zou Y."/>
            <person name="Xue W."/>
            <person name="Luo G."/>
        </authorList>
    </citation>
    <scope>NUCLEOTIDE SEQUENCE [LARGE SCALE GENOMIC DNA]</scope>
    <source>
        <strain evidence="2 3">TF08-14</strain>
    </source>
</reference>
<protein>
    <submittedName>
        <fullName evidence="2">ABC transporter substrate-binding protein</fullName>
    </submittedName>
</protein>